<dbReference type="InterPro" id="IPR043502">
    <property type="entry name" value="DNA/RNA_pol_sf"/>
</dbReference>
<comment type="caution">
    <text evidence="2">The sequence shown here is derived from an EMBL/GenBank/DDBJ whole genome shotgun (WGS) entry which is preliminary data.</text>
</comment>
<proteinExistence type="predicted"/>
<dbReference type="AlphaFoldDB" id="A0A699HHA4"/>
<accession>A0A699HHA4</accession>
<sequence length="752" mass="82795">MFVDRPNRENEAITSSTCLKRKLHLSMEVNGSIITIYKVGGSFLPLVEPEAASLPSVGTHGTKTVIGVNSDEIVTKLLGQLNLNSRVNTTGGDTVSQPLVVPPQTSPTGPVYQPVAYHATAAPSVVPPSPVSWLIYPSVSPGFGYPSAHSFVPASSQPVTTSSAQYVLAIVSPTQPVTSNPPVRATPGQETTLPYAFTAGTLPDPSTGTWNMDTGATSHLNNFVNSLSVIFNMCGYPFVSVGDGHSILVANTGHSILPIPLWSLHLNNVLITPHIVKNLINVPREISSRSQLHLQFHRPFLSVSILGINDFGIQEVKCYAVSFQIISFRVIKKSLSSFVTLGKHVRLPFASSDTVVTSCFDIIHSDCDHGGEFDNRTMQKLFADNGIRFHLNAQKPPSIMVNPNACHYNARLVANGSTQLEGIDVDETFSPVVKPKTIQTVLSLATSRHYLIHQLDVKNAFLHGDLSETVSLLDFEILCTLIKDGLDTDYLLLYIDDIVLTASSELLLQQILERAHMVGCNPNRTPVDTKSKLGGDGDPVSDVCLYMYDLKEPHFSALERILRYIRGTLDYGLQLFASSTSSLITYSDADWAGCPTIRRSTSSYCVYFVDNLLSWSSKRQLTLSRSNAEAEYRGVANDVAGTCWLRNLLRELHMPLSSATFLYCDNVSAVYLFCNPVQHQHTKHIEIDINFVRDLAAVGEVRVLRVPSRYQFADIFTKGLLSALYEEFRISLSVWCPPTLIAREYSLYYSPY</sequence>
<gene>
    <name evidence="2" type="ORF">Tci_401750</name>
</gene>
<evidence type="ECO:0000313" key="2">
    <source>
        <dbReference type="EMBL" id="GEY29776.1"/>
    </source>
</evidence>
<dbReference type="Pfam" id="PF07727">
    <property type="entry name" value="RVT_2"/>
    <property type="match status" value="1"/>
</dbReference>
<name>A0A699HHA4_TANCI</name>
<dbReference type="EMBL" id="BKCJ010167033">
    <property type="protein sequence ID" value="GEY29776.1"/>
    <property type="molecule type" value="Genomic_DNA"/>
</dbReference>
<dbReference type="InterPro" id="IPR013103">
    <property type="entry name" value="RVT_2"/>
</dbReference>
<evidence type="ECO:0000259" key="1">
    <source>
        <dbReference type="Pfam" id="PF07727"/>
    </source>
</evidence>
<feature type="domain" description="Reverse transcriptase Ty1/copia-type" evidence="1">
    <location>
        <begin position="406"/>
        <end position="470"/>
    </location>
</feature>
<reference evidence="2" key="1">
    <citation type="journal article" date="2019" name="Sci. Rep.">
        <title>Draft genome of Tanacetum cinerariifolium, the natural source of mosquito coil.</title>
        <authorList>
            <person name="Yamashiro T."/>
            <person name="Shiraishi A."/>
            <person name="Satake H."/>
            <person name="Nakayama K."/>
        </authorList>
    </citation>
    <scope>NUCLEOTIDE SEQUENCE</scope>
</reference>
<protein>
    <submittedName>
        <fullName evidence="2">Ribonuclease H-like domain-containing protein</fullName>
    </submittedName>
</protein>
<organism evidence="2">
    <name type="scientific">Tanacetum cinerariifolium</name>
    <name type="common">Dalmatian daisy</name>
    <name type="synonym">Chrysanthemum cinerariifolium</name>
    <dbReference type="NCBI Taxonomy" id="118510"/>
    <lineage>
        <taxon>Eukaryota</taxon>
        <taxon>Viridiplantae</taxon>
        <taxon>Streptophyta</taxon>
        <taxon>Embryophyta</taxon>
        <taxon>Tracheophyta</taxon>
        <taxon>Spermatophyta</taxon>
        <taxon>Magnoliopsida</taxon>
        <taxon>eudicotyledons</taxon>
        <taxon>Gunneridae</taxon>
        <taxon>Pentapetalae</taxon>
        <taxon>asterids</taxon>
        <taxon>campanulids</taxon>
        <taxon>Asterales</taxon>
        <taxon>Asteraceae</taxon>
        <taxon>Asteroideae</taxon>
        <taxon>Anthemideae</taxon>
        <taxon>Anthemidinae</taxon>
        <taxon>Tanacetum</taxon>
    </lineage>
</organism>
<dbReference type="PANTHER" id="PTHR11439">
    <property type="entry name" value="GAG-POL-RELATED RETROTRANSPOSON"/>
    <property type="match status" value="1"/>
</dbReference>
<dbReference type="SUPFAM" id="SSF56672">
    <property type="entry name" value="DNA/RNA polymerases"/>
    <property type="match status" value="1"/>
</dbReference>
<dbReference type="CDD" id="cd09272">
    <property type="entry name" value="RNase_HI_RT_Ty1"/>
    <property type="match status" value="1"/>
</dbReference>
<dbReference type="PANTHER" id="PTHR11439:SF524">
    <property type="entry name" value="RNA-DIRECTED DNA POLYMERASE, PROTEIN KINASE RLK-PELLE-DLSV FAMILY"/>
    <property type="match status" value="1"/>
</dbReference>